<evidence type="ECO:0000256" key="3">
    <source>
        <dbReference type="ARBA" id="ARBA00023098"/>
    </source>
</evidence>
<reference evidence="4 5" key="1">
    <citation type="submission" date="2020-06" db="EMBL/GenBank/DDBJ databases">
        <title>Dyadobacter sandarakinus sp. nov., isolated from the soil of the Arctic Yellow River Station.</title>
        <authorList>
            <person name="Zhang Y."/>
            <person name="Peng F."/>
        </authorList>
    </citation>
    <scope>NUCLEOTIDE SEQUENCE [LARGE SCALE GENOMIC DNA]</scope>
    <source>
        <strain evidence="4 5">Q3-56</strain>
    </source>
</reference>
<evidence type="ECO:0000313" key="5">
    <source>
        <dbReference type="Proteomes" id="UP000612680"/>
    </source>
</evidence>
<accession>A0ABX7I4K0</accession>
<keyword evidence="3" id="KW-0443">Lipid metabolism</keyword>
<dbReference type="PANTHER" id="PTHR38764:SF1">
    <property type="entry name" value="ACYL CARRIER PROTEIN PHOSPHODIESTERASE"/>
    <property type="match status" value="1"/>
</dbReference>
<keyword evidence="2" id="KW-0378">Hydrolase</keyword>
<keyword evidence="1" id="KW-0444">Lipid biosynthesis</keyword>
<dbReference type="RefSeq" id="WP_204661485.1">
    <property type="nucleotide sequence ID" value="NZ_CP056775.1"/>
</dbReference>
<proteinExistence type="predicted"/>
<evidence type="ECO:0000313" key="4">
    <source>
        <dbReference type="EMBL" id="QRR00432.1"/>
    </source>
</evidence>
<evidence type="ECO:0000256" key="2">
    <source>
        <dbReference type="ARBA" id="ARBA00022801"/>
    </source>
</evidence>
<dbReference type="InterPro" id="IPR007431">
    <property type="entry name" value="ACP_PD"/>
</dbReference>
<dbReference type="Proteomes" id="UP000612680">
    <property type="component" value="Chromosome"/>
</dbReference>
<organism evidence="4 5">
    <name type="scientific">Dyadobacter sandarakinus</name>
    <dbReference type="NCBI Taxonomy" id="2747268"/>
    <lineage>
        <taxon>Bacteria</taxon>
        <taxon>Pseudomonadati</taxon>
        <taxon>Bacteroidota</taxon>
        <taxon>Cytophagia</taxon>
        <taxon>Cytophagales</taxon>
        <taxon>Spirosomataceae</taxon>
        <taxon>Dyadobacter</taxon>
    </lineage>
</organism>
<evidence type="ECO:0000256" key="1">
    <source>
        <dbReference type="ARBA" id="ARBA00022516"/>
    </source>
</evidence>
<gene>
    <name evidence="4" type="ORF">HWI92_05680</name>
</gene>
<dbReference type="EMBL" id="CP056775">
    <property type="protein sequence ID" value="QRR00432.1"/>
    <property type="molecule type" value="Genomic_DNA"/>
</dbReference>
<dbReference type="Pfam" id="PF04336">
    <property type="entry name" value="ACP_PD"/>
    <property type="match status" value="1"/>
</dbReference>
<protein>
    <submittedName>
        <fullName evidence="4">DUF479 domain-containing protein</fullName>
    </submittedName>
</protein>
<keyword evidence="5" id="KW-1185">Reference proteome</keyword>
<sequence>MNFLAHILLSGEKPGVIMGNYVGDFVKGRLTEEKTALWNPDFVLGLKLHRFIDFYTDKHEIVQEAVDVASLALGRLAGIAVDIYFDYFLARYFARFREESLAAYTHGKYALIEENEHLVPPGMVPMVRSMIRQDWLTGYATLEGIDLTFSRLSRRAEFLAPVAGAMHELRAHEEYYCEKFFAFFPDLQNASAEFRLQGQNQALHG</sequence>
<dbReference type="PANTHER" id="PTHR38764">
    <property type="entry name" value="ACYL CARRIER PROTEIN PHOSPHODIESTERASE"/>
    <property type="match status" value="1"/>
</dbReference>
<name>A0ABX7I4K0_9BACT</name>